<sequence>MKRFTYHFFLTLRPVTISGGRAKLAGQADHFPPHTCTTWPGAIQDLAPDGDNAAAQESLPRQLILRRSVAEGVSPNFSR</sequence>
<protein>
    <submittedName>
        <fullName evidence="1">Uncharacterized protein</fullName>
    </submittedName>
</protein>
<evidence type="ECO:0000313" key="2">
    <source>
        <dbReference type="Proteomes" id="UP000317176"/>
    </source>
</evidence>
<accession>A0A562L9G3</accession>
<comment type="caution">
    <text evidence="1">The sequence shown here is derived from an EMBL/GenBank/DDBJ whole genome shotgun (WGS) entry which is preliminary data.</text>
</comment>
<name>A0A562L9G3_9BRAD</name>
<evidence type="ECO:0000313" key="1">
    <source>
        <dbReference type="EMBL" id="TWI04309.1"/>
    </source>
</evidence>
<dbReference type="AlphaFoldDB" id="A0A562L9G3"/>
<proteinExistence type="predicted"/>
<dbReference type="Proteomes" id="UP000317176">
    <property type="component" value="Unassembled WGS sequence"/>
</dbReference>
<keyword evidence="2" id="KW-1185">Reference proteome</keyword>
<reference evidence="1 2" key="1">
    <citation type="journal article" date="2015" name="Stand. Genomic Sci.">
        <title>Genomic Encyclopedia of Bacterial and Archaeal Type Strains, Phase III: the genomes of soil and plant-associated and newly described type strains.</title>
        <authorList>
            <person name="Whitman W.B."/>
            <person name="Woyke T."/>
            <person name="Klenk H.P."/>
            <person name="Zhou Y."/>
            <person name="Lilburn T.G."/>
            <person name="Beck B.J."/>
            <person name="De Vos P."/>
            <person name="Vandamme P."/>
            <person name="Eisen J.A."/>
            <person name="Garrity G."/>
            <person name="Hugenholtz P."/>
            <person name="Kyrpides N.C."/>
        </authorList>
    </citation>
    <scope>NUCLEOTIDE SEQUENCE [LARGE SCALE GENOMIC DNA]</scope>
    <source>
        <strain evidence="1 2">CGMCC 1.10947</strain>
    </source>
</reference>
<organism evidence="1 2">
    <name type="scientific">Bradyrhizobium daqingense</name>
    <dbReference type="NCBI Taxonomy" id="993502"/>
    <lineage>
        <taxon>Bacteria</taxon>
        <taxon>Pseudomonadati</taxon>
        <taxon>Pseudomonadota</taxon>
        <taxon>Alphaproteobacteria</taxon>
        <taxon>Hyphomicrobiales</taxon>
        <taxon>Nitrobacteraceae</taxon>
        <taxon>Bradyrhizobium</taxon>
    </lineage>
</organism>
<dbReference type="EMBL" id="VLKL01000009">
    <property type="protein sequence ID" value="TWI04309.1"/>
    <property type="molecule type" value="Genomic_DNA"/>
</dbReference>
<gene>
    <name evidence="1" type="ORF">IQ17_03633</name>
</gene>